<name>A0AAE1D3T4_9GAST</name>
<protein>
    <submittedName>
        <fullName evidence="1">Uncharacterized protein</fullName>
    </submittedName>
</protein>
<proteinExistence type="predicted"/>
<dbReference type="AlphaFoldDB" id="A0AAE1D3T4"/>
<organism evidence="1 2">
    <name type="scientific">Elysia crispata</name>
    <name type="common">lettuce slug</name>
    <dbReference type="NCBI Taxonomy" id="231223"/>
    <lineage>
        <taxon>Eukaryota</taxon>
        <taxon>Metazoa</taxon>
        <taxon>Spiralia</taxon>
        <taxon>Lophotrochozoa</taxon>
        <taxon>Mollusca</taxon>
        <taxon>Gastropoda</taxon>
        <taxon>Heterobranchia</taxon>
        <taxon>Euthyneura</taxon>
        <taxon>Panpulmonata</taxon>
        <taxon>Sacoglossa</taxon>
        <taxon>Placobranchoidea</taxon>
        <taxon>Plakobranchidae</taxon>
        <taxon>Elysia</taxon>
    </lineage>
</organism>
<keyword evidence="2" id="KW-1185">Reference proteome</keyword>
<dbReference type="EMBL" id="JAWDGP010005602">
    <property type="protein sequence ID" value="KAK3755390.1"/>
    <property type="molecule type" value="Genomic_DNA"/>
</dbReference>
<evidence type="ECO:0000313" key="1">
    <source>
        <dbReference type="EMBL" id="KAK3755390.1"/>
    </source>
</evidence>
<evidence type="ECO:0000313" key="2">
    <source>
        <dbReference type="Proteomes" id="UP001283361"/>
    </source>
</evidence>
<reference evidence="1" key="1">
    <citation type="journal article" date="2023" name="G3 (Bethesda)">
        <title>A reference genome for the long-term kleptoplast-retaining sea slug Elysia crispata morphotype clarki.</title>
        <authorList>
            <person name="Eastman K.E."/>
            <person name="Pendleton A.L."/>
            <person name="Shaikh M.A."/>
            <person name="Suttiyut T."/>
            <person name="Ogas R."/>
            <person name="Tomko P."/>
            <person name="Gavelis G."/>
            <person name="Widhalm J.R."/>
            <person name="Wisecaver J.H."/>
        </authorList>
    </citation>
    <scope>NUCLEOTIDE SEQUENCE</scope>
    <source>
        <strain evidence="1">ECLA1</strain>
    </source>
</reference>
<accession>A0AAE1D3T4</accession>
<gene>
    <name evidence="1" type="ORF">RRG08_026120</name>
</gene>
<sequence length="404" mass="44802">MQEIAHFVININSSEYTDIVLEGDSWMDTQLQVCSRDVVTNTCKYHLQQEIRVGIRDDTGKPNGSPLVLYKPVYRVRLNEVTRIPIIVADNDGDIPRCRPARFVELSFIRPIMGTNITRDCVVIVSAFESDGFNDGDWGIVNMIVEDVPIDTINMGGFIYQGKMDTLGQTQVQFLIQTLANLTNPEFVAPTPCVNGTEAHVPSYYMYSGTTLRLPLHAQASTENFVDVDIERFHITSMPIQNLSLAPPTPAPGRPLTDNVWMTQLSWKLDVHESAHYLLQAIAVDTRGFDSLDCSFDVQVEVVNYTKQPSKVGPYFPYFPDPGAVSCLQDAICSLPIYANTDDPTANITNIEITSSSAELGNPTALWVGPSTFMNESLYQADITFSSSQTGDKQLCVRATDSYG</sequence>
<dbReference type="Proteomes" id="UP001283361">
    <property type="component" value="Unassembled WGS sequence"/>
</dbReference>
<comment type="caution">
    <text evidence="1">The sequence shown here is derived from an EMBL/GenBank/DDBJ whole genome shotgun (WGS) entry which is preliminary data.</text>
</comment>